<organism evidence="2 3">
    <name type="scientific">Ammoniphilus resinae</name>
    <dbReference type="NCBI Taxonomy" id="861532"/>
    <lineage>
        <taxon>Bacteria</taxon>
        <taxon>Bacillati</taxon>
        <taxon>Bacillota</taxon>
        <taxon>Bacilli</taxon>
        <taxon>Bacillales</taxon>
        <taxon>Paenibacillaceae</taxon>
        <taxon>Aneurinibacillus group</taxon>
        <taxon>Ammoniphilus</taxon>
    </lineage>
</organism>
<protein>
    <recommendedName>
        <fullName evidence="1">Copper amine oxidase-like N-terminal domain-containing protein</fullName>
    </recommendedName>
</protein>
<reference evidence="2 3" key="1">
    <citation type="submission" date="2021-03" db="EMBL/GenBank/DDBJ databases">
        <title>Genomic Encyclopedia of Type Strains, Phase IV (KMG-IV): sequencing the most valuable type-strain genomes for metagenomic binning, comparative biology and taxonomic classification.</title>
        <authorList>
            <person name="Goeker M."/>
        </authorList>
    </citation>
    <scope>NUCLEOTIDE SEQUENCE [LARGE SCALE GENOMIC DNA]</scope>
    <source>
        <strain evidence="2 3">DSM 24738</strain>
    </source>
</reference>
<name>A0ABS4GXS9_9BACL</name>
<feature type="domain" description="Copper amine oxidase-like N-terminal" evidence="1">
    <location>
        <begin position="31"/>
        <end position="81"/>
    </location>
</feature>
<gene>
    <name evidence="2" type="ORF">J2Z37_004857</name>
</gene>
<dbReference type="SUPFAM" id="SSF55383">
    <property type="entry name" value="Copper amine oxidase, domain N"/>
    <property type="match status" value="1"/>
</dbReference>
<evidence type="ECO:0000259" key="1">
    <source>
        <dbReference type="Pfam" id="PF07833"/>
    </source>
</evidence>
<comment type="caution">
    <text evidence="2">The sequence shown here is derived from an EMBL/GenBank/DDBJ whole genome shotgun (WGS) entry which is preliminary data.</text>
</comment>
<evidence type="ECO:0000313" key="3">
    <source>
        <dbReference type="Proteomes" id="UP001519343"/>
    </source>
</evidence>
<dbReference type="InterPro" id="IPR036582">
    <property type="entry name" value="Mao_N_sf"/>
</dbReference>
<proteinExistence type="predicted"/>
<dbReference type="Gene3D" id="3.30.457.10">
    <property type="entry name" value="Copper amine oxidase-like, N-terminal domain"/>
    <property type="match status" value="1"/>
</dbReference>
<dbReference type="EMBL" id="JAGGKT010000029">
    <property type="protein sequence ID" value="MBP1934837.1"/>
    <property type="molecule type" value="Genomic_DNA"/>
</dbReference>
<keyword evidence="3" id="KW-1185">Reference proteome</keyword>
<dbReference type="RefSeq" id="WP_209812817.1">
    <property type="nucleotide sequence ID" value="NZ_JAGGKT010000029.1"/>
</dbReference>
<sequence>MKKFVTGFIAGAFIFGSIGVFAEVSPIKLIVNGQEINSDVPPQVIDGRTMVPARALVEALGATAKWDDEKRAVIVNTVGGTPTDLNPVSSPSLTPEEKILTSGKKYFGVYGYSGGITKFNIEFTDYDKDQQTFRGRTEVIDRDDSVEEIEGRLINGKLIYSVSNPKTGEVTSTEQLKLGTNNQGITVLQGNWRFVDDSNSGTIEVIIP</sequence>
<evidence type="ECO:0000313" key="2">
    <source>
        <dbReference type="EMBL" id="MBP1934837.1"/>
    </source>
</evidence>
<accession>A0ABS4GXS9</accession>
<dbReference type="Pfam" id="PF07833">
    <property type="entry name" value="Cu_amine_oxidN1"/>
    <property type="match status" value="1"/>
</dbReference>
<dbReference type="Proteomes" id="UP001519343">
    <property type="component" value="Unassembled WGS sequence"/>
</dbReference>
<dbReference type="InterPro" id="IPR012854">
    <property type="entry name" value="Cu_amine_oxidase-like_N"/>
</dbReference>